<evidence type="ECO:0000259" key="8">
    <source>
        <dbReference type="PROSITE" id="PS51154"/>
    </source>
</evidence>
<keyword evidence="3 6" id="KW-1133">Transmembrane helix</keyword>
<feature type="transmembrane region" description="Helical" evidence="6">
    <location>
        <begin position="49"/>
        <end position="71"/>
    </location>
</feature>
<gene>
    <name evidence="9" type="ORF">HFQ381_LOCUS2152</name>
</gene>
<evidence type="ECO:0000256" key="1">
    <source>
        <dbReference type="ARBA" id="ARBA00004370"/>
    </source>
</evidence>
<feature type="transmembrane region" description="Helical" evidence="6">
    <location>
        <begin position="17"/>
        <end position="37"/>
    </location>
</feature>
<dbReference type="EMBL" id="CAJOBO010000068">
    <property type="protein sequence ID" value="CAF4118290.1"/>
    <property type="molecule type" value="Genomic_DNA"/>
</dbReference>
<dbReference type="PANTHER" id="PTHR11106:SF27">
    <property type="entry name" value="MACRO DOMAIN-CONTAINING PROTEIN"/>
    <property type="match status" value="1"/>
</dbReference>
<reference evidence="9" key="1">
    <citation type="submission" date="2021-02" db="EMBL/GenBank/DDBJ databases">
        <authorList>
            <person name="Nowell W R."/>
        </authorList>
    </citation>
    <scope>NUCLEOTIDE SEQUENCE</scope>
</reference>
<accession>A0A819W5V0</accession>
<feature type="transmembrane region" description="Helical" evidence="6">
    <location>
        <begin position="91"/>
        <end position="110"/>
    </location>
</feature>
<organism evidence="9 10">
    <name type="scientific">Rotaria socialis</name>
    <dbReference type="NCBI Taxonomy" id="392032"/>
    <lineage>
        <taxon>Eukaryota</taxon>
        <taxon>Metazoa</taxon>
        <taxon>Spiralia</taxon>
        <taxon>Gnathifera</taxon>
        <taxon>Rotifera</taxon>
        <taxon>Eurotatoria</taxon>
        <taxon>Bdelloidea</taxon>
        <taxon>Philodinida</taxon>
        <taxon>Philodinidae</taxon>
        <taxon>Rotaria</taxon>
    </lineage>
</organism>
<keyword evidence="2 6" id="KW-0812">Transmembrane</keyword>
<feature type="compositionally biased region" description="Basic and acidic residues" evidence="5">
    <location>
        <begin position="735"/>
        <end position="755"/>
    </location>
</feature>
<comment type="caution">
    <text evidence="9">The sequence shown here is derived from an EMBL/GenBank/DDBJ whole genome shotgun (WGS) entry which is preliminary data.</text>
</comment>
<dbReference type="GO" id="GO:0016020">
    <property type="term" value="C:membrane"/>
    <property type="evidence" value="ECO:0007669"/>
    <property type="project" value="UniProtKB-SubCell"/>
</dbReference>
<dbReference type="Gene3D" id="1.20.1070.10">
    <property type="entry name" value="Rhodopsin 7-helix transmembrane proteins"/>
    <property type="match status" value="1"/>
</dbReference>
<feature type="domain" description="G-protein coupled receptors family 1 profile" evidence="7">
    <location>
        <begin position="29"/>
        <end position="293"/>
    </location>
</feature>
<dbReference type="InterPro" id="IPR043472">
    <property type="entry name" value="Macro_dom-like"/>
</dbReference>
<evidence type="ECO:0000313" key="10">
    <source>
        <dbReference type="Proteomes" id="UP000663851"/>
    </source>
</evidence>
<dbReference type="InterPro" id="IPR017452">
    <property type="entry name" value="GPCR_Rhodpsn_7TM"/>
</dbReference>
<feature type="region of interest" description="Disordered" evidence="5">
    <location>
        <begin position="690"/>
        <end position="787"/>
    </location>
</feature>
<dbReference type="AlphaFoldDB" id="A0A819W5V0"/>
<feature type="compositionally biased region" description="Polar residues" evidence="5">
    <location>
        <begin position="718"/>
        <end position="733"/>
    </location>
</feature>
<dbReference type="SMART" id="SM00506">
    <property type="entry name" value="A1pp"/>
    <property type="match status" value="1"/>
</dbReference>
<feature type="transmembrane region" description="Helical" evidence="6">
    <location>
        <begin position="167"/>
        <end position="195"/>
    </location>
</feature>
<dbReference type="Proteomes" id="UP000663851">
    <property type="component" value="Unassembled WGS sequence"/>
</dbReference>
<evidence type="ECO:0000256" key="4">
    <source>
        <dbReference type="ARBA" id="ARBA00023136"/>
    </source>
</evidence>
<feature type="transmembrane region" description="Helical" evidence="6">
    <location>
        <begin position="227"/>
        <end position="249"/>
    </location>
</feature>
<protein>
    <recommendedName>
        <fullName evidence="11">Macro domain-containing protein</fullName>
    </recommendedName>
</protein>
<dbReference type="InterPro" id="IPR002589">
    <property type="entry name" value="Macro_dom"/>
</dbReference>
<evidence type="ECO:0008006" key="11">
    <source>
        <dbReference type="Google" id="ProtNLM"/>
    </source>
</evidence>
<sequence length="787" mass="89224">MTLTEGLALTQAILTRYILTLCMILGIIGSLFNLIVFRQKKFQSNSCSVYFMATSIFNLLVIICGITPEVLKYYINYDLASHSSTFCKTKSYLVHSLLMMSRSSVALACIDRFALCSRTVRIRSLNQRRIATSLVVIICIVWIIVPIHILVYVDIQMPRQHCSGSGIYLFIYSIYAVIVTGTPLIIMIIFSFFVIRSLRLTTTRIRLSRVNSNSNNKRQLRMQKRDIQLITILISEVIVYYLSTIWYPIYSIYMTITADIAKTTNRFAIEGFIRYLSLSFFIFLNSCSLFYVNLLASKAFRAECKRLVVRWWKLDQNIITTTGMSENTGQQFIRMQKFQTAQRLHFIIDLQKKILLFGMASKETRTKSSELSQPQSHRWILFKLLRSFLTYIFRAIFTGESSPTLDRQTSQGSNTNQLNLPWKDNFDLIKYLQQNQETLKQNYGYGQSKKLRCPQYYFINENKSILIILQGDITRTKVDAIVNAANEHMTGGGGVDGVIHRAAGSELYEACVAHKKVRDSVRLPTGHSRILLSYNMSSTTSYIINTAGPIYDRYRAQECASELTSCYKTALALANLYDLQSIGFTAISCGIFGYPSKNGADVALRTVDKEAGVVPVIVFVLWDDHIYDAWVDKAKELKFTLFDIINPMPESSSLPSNDQPKSPTTFNPKVIDASTEDEVAIASKDDIEADLKRLPSVPNDLPDTQPADSMELDDNGTKDNSLLHTQQSLNMKNASLEEKETTNDKPHDEQTKSNDDTNQPTGCKGVDKSNAEIENNENDSKKPELQN</sequence>
<feature type="compositionally biased region" description="Polar residues" evidence="5">
    <location>
        <begin position="650"/>
        <end position="667"/>
    </location>
</feature>
<evidence type="ECO:0000256" key="2">
    <source>
        <dbReference type="ARBA" id="ARBA00022692"/>
    </source>
</evidence>
<dbReference type="Pfam" id="PF01661">
    <property type="entry name" value="Macro"/>
    <property type="match status" value="1"/>
</dbReference>
<feature type="transmembrane region" description="Helical" evidence="6">
    <location>
        <begin position="130"/>
        <end position="155"/>
    </location>
</feature>
<evidence type="ECO:0000259" key="7">
    <source>
        <dbReference type="PROSITE" id="PS50262"/>
    </source>
</evidence>
<evidence type="ECO:0000256" key="6">
    <source>
        <dbReference type="SAM" id="Phobius"/>
    </source>
</evidence>
<name>A0A819W5V0_9BILA</name>
<evidence type="ECO:0000256" key="5">
    <source>
        <dbReference type="SAM" id="MobiDB-lite"/>
    </source>
</evidence>
<keyword evidence="4 6" id="KW-0472">Membrane</keyword>
<dbReference type="SUPFAM" id="SSF52949">
    <property type="entry name" value="Macro domain-like"/>
    <property type="match status" value="1"/>
</dbReference>
<feature type="domain" description="Macro" evidence="8">
    <location>
        <begin position="453"/>
        <end position="638"/>
    </location>
</feature>
<evidence type="ECO:0000313" key="9">
    <source>
        <dbReference type="EMBL" id="CAF4118290.1"/>
    </source>
</evidence>
<evidence type="ECO:0000256" key="3">
    <source>
        <dbReference type="ARBA" id="ARBA00022989"/>
    </source>
</evidence>
<proteinExistence type="predicted"/>
<dbReference type="PROSITE" id="PS50262">
    <property type="entry name" value="G_PROTEIN_RECEP_F1_2"/>
    <property type="match status" value="1"/>
</dbReference>
<dbReference type="SUPFAM" id="SSF81321">
    <property type="entry name" value="Family A G protein-coupled receptor-like"/>
    <property type="match status" value="1"/>
</dbReference>
<comment type="subcellular location">
    <subcellularLocation>
        <location evidence="1">Membrane</location>
    </subcellularLocation>
</comment>
<dbReference type="PROSITE" id="PS51154">
    <property type="entry name" value="MACRO"/>
    <property type="match status" value="1"/>
</dbReference>
<dbReference type="Gene3D" id="3.40.220.10">
    <property type="entry name" value="Leucine Aminopeptidase, subunit E, domain 1"/>
    <property type="match status" value="1"/>
</dbReference>
<feature type="region of interest" description="Disordered" evidence="5">
    <location>
        <begin position="650"/>
        <end position="674"/>
    </location>
</feature>
<feature type="transmembrane region" description="Helical" evidence="6">
    <location>
        <begin position="272"/>
        <end position="296"/>
    </location>
</feature>
<dbReference type="PANTHER" id="PTHR11106">
    <property type="entry name" value="GANGLIOSIDE INDUCED DIFFERENTIATION ASSOCIATED PROTEIN 2-RELATED"/>
    <property type="match status" value="1"/>
</dbReference>
<feature type="compositionally biased region" description="Basic and acidic residues" evidence="5">
    <location>
        <begin position="778"/>
        <end position="787"/>
    </location>
</feature>